<reference evidence="1 2" key="1">
    <citation type="submission" date="2018-01" db="EMBL/GenBank/DDBJ databases">
        <authorList>
            <person name="Clerissi C."/>
        </authorList>
    </citation>
    <scope>NUCLEOTIDE SEQUENCE [LARGE SCALE GENOMIC DNA]</scope>
    <source>
        <strain evidence="1">Cupriavidus taiwanensis LMG 19430</strain>
    </source>
</reference>
<organism evidence="1 2">
    <name type="scientific">Cupriavidus taiwanensis</name>
    <dbReference type="NCBI Taxonomy" id="164546"/>
    <lineage>
        <taxon>Bacteria</taxon>
        <taxon>Pseudomonadati</taxon>
        <taxon>Pseudomonadota</taxon>
        <taxon>Betaproteobacteria</taxon>
        <taxon>Burkholderiales</taxon>
        <taxon>Burkholderiaceae</taxon>
        <taxon>Cupriavidus</taxon>
    </lineage>
</organism>
<comment type="caution">
    <text evidence="1">The sequence shown here is derived from an EMBL/GenBank/DDBJ whole genome shotgun (WGS) entry which is preliminary data.</text>
</comment>
<dbReference type="EMBL" id="OFSN01000001">
    <property type="protein sequence ID" value="SOY40339.1"/>
    <property type="molecule type" value="Genomic_DNA"/>
</dbReference>
<dbReference type="AlphaFoldDB" id="A0A975ZVM2"/>
<protein>
    <submittedName>
        <fullName evidence="1">Uncharacterized protein</fullName>
    </submittedName>
</protein>
<dbReference type="Proteomes" id="UP000257016">
    <property type="component" value="Unassembled WGS sequence"/>
</dbReference>
<evidence type="ECO:0000313" key="2">
    <source>
        <dbReference type="Proteomes" id="UP000257016"/>
    </source>
</evidence>
<evidence type="ECO:0000313" key="1">
    <source>
        <dbReference type="EMBL" id="SOY40339.1"/>
    </source>
</evidence>
<proteinExistence type="predicted"/>
<gene>
    <name evidence="1" type="ORF">CBM2586_A10304</name>
</gene>
<accession>A0A975ZVM2</accession>
<sequence length="138" mass="15809">MSLGHSSNKLNDPRIRFSEQECSLVDDPTLVLIRNANTLAEELRYVTCRLLNEPVSSLKILGNRGSYKSKGYPSFLRSTLSTNFKKDGNFLLKSQNRWYHPWGSFPTDSLECHPSHHFDRIFSIRLISCLRLAAYSVS</sequence>
<name>A0A975ZVM2_9BURK</name>